<protein>
    <submittedName>
        <fullName evidence="1">Uncharacterized protein</fullName>
    </submittedName>
</protein>
<accession>A0A8X6TZ00</accession>
<evidence type="ECO:0000313" key="2">
    <source>
        <dbReference type="Proteomes" id="UP000887013"/>
    </source>
</evidence>
<evidence type="ECO:0000313" key="1">
    <source>
        <dbReference type="EMBL" id="GFT62363.1"/>
    </source>
</evidence>
<organism evidence="1 2">
    <name type="scientific">Nephila pilipes</name>
    <name type="common">Giant wood spider</name>
    <name type="synonym">Nephila maculata</name>
    <dbReference type="NCBI Taxonomy" id="299642"/>
    <lineage>
        <taxon>Eukaryota</taxon>
        <taxon>Metazoa</taxon>
        <taxon>Ecdysozoa</taxon>
        <taxon>Arthropoda</taxon>
        <taxon>Chelicerata</taxon>
        <taxon>Arachnida</taxon>
        <taxon>Araneae</taxon>
        <taxon>Araneomorphae</taxon>
        <taxon>Entelegynae</taxon>
        <taxon>Araneoidea</taxon>
        <taxon>Nephilidae</taxon>
        <taxon>Nephila</taxon>
    </lineage>
</organism>
<dbReference type="Proteomes" id="UP000887013">
    <property type="component" value="Unassembled WGS sequence"/>
</dbReference>
<reference evidence="1" key="1">
    <citation type="submission" date="2020-08" db="EMBL/GenBank/DDBJ databases">
        <title>Multicomponent nature underlies the extraordinary mechanical properties of spider dragline silk.</title>
        <authorList>
            <person name="Kono N."/>
            <person name="Nakamura H."/>
            <person name="Mori M."/>
            <person name="Yoshida Y."/>
            <person name="Ohtoshi R."/>
            <person name="Malay A.D."/>
            <person name="Moran D.A.P."/>
            <person name="Tomita M."/>
            <person name="Numata K."/>
            <person name="Arakawa K."/>
        </authorList>
    </citation>
    <scope>NUCLEOTIDE SEQUENCE</scope>
</reference>
<proteinExistence type="predicted"/>
<keyword evidence="2" id="KW-1185">Reference proteome</keyword>
<sequence length="80" mass="8921">MSLFDLTSDESSGPNGIHENCLGNIGSFGKERILDNFDLSWKADLLPKQWKIKSQSADQIKTPALWEVIGLLLSRTFLAN</sequence>
<comment type="caution">
    <text evidence="1">The sequence shown here is derived from an EMBL/GenBank/DDBJ whole genome shotgun (WGS) entry which is preliminary data.</text>
</comment>
<dbReference type="AlphaFoldDB" id="A0A8X6TZ00"/>
<dbReference type="EMBL" id="BMAW01068012">
    <property type="protein sequence ID" value="GFT62363.1"/>
    <property type="molecule type" value="Genomic_DNA"/>
</dbReference>
<dbReference type="OrthoDB" id="6436015at2759"/>
<gene>
    <name evidence="1" type="ORF">NPIL_589331</name>
</gene>
<name>A0A8X6TZ00_NEPPI</name>